<accession>G2XGL1</accession>
<dbReference type="eggNOG" id="KOG3386">
    <property type="taxonomic scope" value="Eukaryota"/>
</dbReference>
<dbReference type="HOGENOM" id="CLU_079690_0_2_1"/>
<dbReference type="AlphaFoldDB" id="G2XGL1"/>
<evidence type="ECO:0000313" key="6">
    <source>
        <dbReference type="Proteomes" id="UP000001611"/>
    </source>
</evidence>
<feature type="transmembrane region" description="Helical" evidence="4">
    <location>
        <begin position="25"/>
        <end position="44"/>
    </location>
</feature>
<evidence type="ECO:0000313" key="5">
    <source>
        <dbReference type="EMBL" id="EGY18959.1"/>
    </source>
</evidence>
<dbReference type="KEGG" id="vda:VDAG_09293"/>
<reference evidence="5 6" key="1">
    <citation type="submission" date="2008-03" db="EMBL/GenBank/DDBJ databases">
        <title>The Genome Sequence of Verticillium dahliae VdLs.17.</title>
        <authorList>
            <consortium name="The Broad Institute Genome Sequencing Platform"/>
            <person name="Ma L.-J.J."/>
            <person name="Klosterman S.J."/>
            <person name="Subbarao K."/>
            <person name="Dobinson K."/>
            <person name="Veronese P."/>
            <person name="Kang S."/>
            <person name="Gold S.E."/>
            <person name="Young S."/>
            <person name="Jaffe D."/>
            <person name="Gnerre S."/>
            <person name="Berlin A."/>
            <person name="Heiman D."/>
            <person name="Hepburn T."/>
            <person name="Sykes S."/>
            <person name="Alvarado L."/>
            <person name="Kodira C.D."/>
            <person name="Lander E."/>
            <person name="Galagan J."/>
            <person name="Nusbaum C."/>
            <person name="Birren B."/>
        </authorList>
    </citation>
    <scope>NUCLEOTIDE SEQUENCE [LARGE SCALE GENOMIC DNA]</scope>
    <source>
        <strain evidence="6">VdLs.17 / ATCC MYA-4575 / FGSC 10137</strain>
    </source>
</reference>
<comment type="subcellular location">
    <subcellularLocation>
        <location evidence="4">Membrane</location>
        <topology evidence="4">Multi-pass membrane protein</topology>
    </subcellularLocation>
</comment>
<dbReference type="Proteomes" id="UP000001611">
    <property type="component" value="Chromosome 4"/>
</dbReference>
<proteinExistence type="inferred from homology"/>
<keyword evidence="6" id="KW-1185">Reference proteome</keyword>
<evidence type="ECO:0000256" key="1">
    <source>
        <dbReference type="ARBA" id="ARBA00022692"/>
    </source>
</evidence>
<dbReference type="EMBL" id="DS572719">
    <property type="protein sequence ID" value="EGY18959.1"/>
    <property type="molecule type" value="Genomic_DNA"/>
</dbReference>
<dbReference type="GeneID" id="20710756"/>
<dbReference type="RefSeq" id="XP_009653890.1">
    <property type="nucleotide sequence ID" value="XM_009655595.1"/>
</dbReference>
<dbReference type="GO" id="GO:0005375">
    <property type="term" value="F:copper ion transmembrane transporter activity"/>
    <property type="evidence" value="ECO:0007669"/>
    <property type="project" value="UniProtKB-UniRule"/>
</dbReference>
<keyword evidence="2 4" id="KW-1133">Transmembrane helix</keyword>
<dbReference type="OMA" id="IDETTVC"/>
<keyword evidence="4" id="KW-0406">Ion transport</keyword>
<dbReference type="PANTHER" id="PTHR12483:SF79">
    <property type="entry name" value="COPPER TRANSPORT PROTEIN"/>
    <property type="match status" value="1"/>
</dbReference>
<dbReference type="PANTHER" id="PTHR12483">
    <property type="entry name" value="SOLUTE CARRIER FAMILY 31 COPPER TRANSPORTERS"/>
    <property type="match status" value="1"/>
</dbReference>
<dbReference type="Pfam" id="PF04145">
    <property type="entry name" value="Ctr"/>
    <property type="match status" value="1"/>
</dbReference>
<dbReference type="InterPro" id="IPR007274">
    <property type="entry name" value="Cop_transporter"/>
</dbReference>
<keyword evidence="4" id="KW-0186">Copper</keyword>
<dbReference type="InParanoid" id="G2XGL1"/>
<keyword evidence="4" id="KW-0813">Transport</keyword>
<evidence type="ECO:0000256" key="4">
    <source>
        <dbReference type="RuleBase" id="RU367022"/>
    </source>
</evidence>
<protein>
    <recommendedName>
        <fullName evidence="4">Copper transport protein</fullName>
    </recommendedName>
</protein>
<evidence type="ECO:0000256" key="2">
    <source>
        <dbReference type="ARBA" id="ARBA00022989"/>
    </source>
</evidence>
<keyword evidence="1 4" id="KW-0812">Transmembrane</keyword>
<keyword evidence="4" id="KW-0187">Copper transport</keyword>
<gene>
    <name evidence="5" type="ORF">VDAG_09293</name>
</gene>
<sequence>MEMIWNWNTVGSCFLAKSWYIRTEGMMVASSIGVALLAVTLELCRRACKEYDASIVAQMERSVTAATLTNPSLLPPSSRSSPTVRILSLRVSPLQQAIRSLMYAITFSVAYIVMLLVMSFNGYIIVAIFVGAGLGKFLTDWMVVKVAMKHEFAALSTSINFFINLGEFIIVGCEESSSSVAIARWLNSSLEGTSSTL</sequence>
<evidence type="ECO:0000256" key="3">
    <source>
        <dbReference type="ARBA" id="ARBA00023136"/>
    </source>
</evidence>
<organism evidence="5 6">
    <name type="scientific">Verticillium dahliae (strain VdLs.17 / ATCC MYA-4575 / FGSC 10137)</name>
    <name type="common">Verticillium wilt</name>
    <dbReference type="NCBI Taxonomy" id="498257"/>
    <lineage>
        <taxon>Eukaryota</taxon>
        <taxon>Fungi</taxon>
        <taxon>Dikarya</taxon>
        <taxon>Ascomycota</taxon>
        <taxon>Pezizomycotina</taxon>
        <taxon>Sordariomycetes</taxon>
        <taxon>Hypocreomycetidae</taxon>
        <taxon>Glomerellales</taxon>
        <taxon>Plectosphaerellaceae</taxon>
        <taxon>Verticillium</taxon>
    </lineage>
</organism>
<name>G2XGL1_VERDV</name>
<dbReference type="GO" id="GO:0016020">
    <property type="term" value="C:membrane"/>
    <property type="evidence" value="ECO:0007669"/>
    <property type="project" value="UniProtKB-SubCell"/>
</dbReference>
<comment type="similarity">
    <text evidence="4">Belongs to the copper transporter (Ctr) (TC 1.A.56) family. SLC31A subfamily.</text>
</comment>
<keyword evidence="3 4" id="KW-0472">Membrane</keyword>